<dbReference type="Gene3D" id="1.20.5.1930">
    <property type="match status" value="1"/>
</dbReference>
<dbReference type="Pfam" id="PF07730">
    <property type="entry name" value="HisKA_3"/>
    <property type="match status" value="1"/>
</dbReference>
<dbReference type="InterPro" id="IPR011712">
    <property type="entry name" value="Sig_transdc_His_kin_sub3_dim/P"/>
</dbReference>
<evidence type="ECO:0000256" key="5">
    <source>
        <dbReference type="ARBA" id="ARBA00022741"/>
    </source>
</evidence>
<dbReference type="OrthoDB" id="5241729at2"/>
<keyword evidence="5" id="KW-0547">Nucleotide-binding</keyword>
<dbReference type="InterPro" id="IPR050482">
    <property type="entry name" value="Sensor_HK_TwoCompSys"/>
</dbReference>
<keyword evidence="3" id="KW-0597">Phosphoprotein</keyword>
<feature type="transmembrane region" description="Helical" evidence="10">
    <location>
        <begin position="136"/>
        <end position="155"/>
    </location>
</feature>
<evidence type="ECO:0000256" key="9">
    <source>
        <dbReference type="SAM" id="MobiDB-lite"/>
    </source>
</evidence>
<protein>
    <recommendedName>
        <fullName evidence="2">histidine kinase</fullName>
        <ecNumber evidence="2">2.7.13.3</ecNumber>
    </recommendedName>
</protein>
<keyword evidence="7" id="KW-0067">ATP-binding</keyword>
<evidence type="ECO:0000256" key="2">
    <source>
        <dbReference type="ARBA" id="ARBA00012438"/>
    </source>
</evidence>
<dbReference type="CDD" id="cd16917">
    <property type="entry name" value="HATPase_UhpB-NarQ-NarX-like"/>
    <property type="match status" value="1"/>
</dbReference>
<feature type="transmembrane region" description="Helical" evidence="10">
    <location>
        <begin position="21"/>
        <end position="43"/>
    </location>
</feature>
<comment type="catalytic activity">
    <reaction evidence="1">
        <text>ATP + protein L-histidine = ADP + protein N-phospho-L-histidine.</text>
        <dbReference type="EC" id="2.7.13.3"/>
    </reaction>
</comment>
<dbReference type="PANTHER" id="PTHR24421:SF10">
    <property type="entry name" value="NITRATE_NITRITE SENSOR PROTEIN NARQ"/>
    <property type="match status" value="1"/>
</dbReference>
<dbReference type="EC" id="2.7.13.3" evidence="2"/>
<keyword evidence="10" id="KW-1133">Transmembrane helix</keyword>
<evidence type="ECO:0000259" key="11">
    <source>
        <dbReference type="SMART" id="SM00387"/>
    </source>
</evidence>
<evidence type="ECO:0000256" key="8">
    <source>
        <dbReference type="ARBA" id="ARBA00023012"/>
    </source>
</evidence>
<evidence type="ECO:0000313" key="12">
    <source>
        <dbReference type="EMBL" id="QGV82058.1"/>
    </source>
</evidence>
<sequence>MRGETTREGVVRRGAARPARTVTLVTWGLPALVAGVCGAWGYARAGAGPADLVRDLAVGWAFAVSGTVARLRRPANRTGPLLYAEGLTWFLGNLQGFSVPVLFAAGAWGEALNLAVLGHLLLVFPDGRAGSGYERRLVVAGYALVAVGGLVRALLYDPAADSSSSYLACARCGPNALFLFDAPALFEAVDVVYRWAGVVLTVLVTLTMVRRWRAGSPARRRVLLPAWVAVGLTFSFVGWEVLYLLAPEGLGGADAVVTVLSDVTQVAVPVVFLVSLLRMRLRRASVGELVLTVGRSPGHHGMQDMLRRTLGDPSLVLGLRADDGGHSGPDGRPVPPPGRGGGDRAVTPVPAGAVRDAEAVLEHDRSLAEDTELMAAVGEVVRLWVRDLRVRSEAGVRGGQGDRAVPRRILQAVYEERKKLERDLHDGAQTRMLYTLMTLRRLDARLAPDADPALRRTVAEAEEGLRQSIEELRDLARGIHPAVLARAGLGPALTSLAEQCPVPVAVETEPGRWPAVVETTAYFLVSEALANAVKHAAARRIRVAVRGGGPGLVVEVADDGVGGVRLPSADGPESLGTGSGTGLKGLADRVAAVGGTLSVVSPAGGGTRIRAELPCG</sequence>
<dbReference type="GO" id="GO:0000155">
    <property type="term" value="F:phosphorelay sensor kinase activity"/>
    <property type="evidence" value="ECO:0007669"/>
    <property type="project" value="InterPro"/>
</dbReference>
<gene>
    <name evidence="12" type="ORF">EIZ62_30210</name>
</gene>
<feature type="transmembrane region" description="Helical" evidence="10">
    <location>
        <begin position="97"/>
        <end position="124"/>
    </location>
</feature>
<dbReference type="SMART" id="SM00387">
    <property type="entry name" value="HATPase_c"/>
    <property type="match status" value="1"/>
</dbReference>
<evidence type="ECO:0000256" key="6">
    <source>
        <dbReference type="ARBA" id="ARBA00022777"/>
    </source>
</evidence>
<feature type="region of interest" description="Disordered" evidence="9">
    <location>
        <begin position="320"/>
        <end position="344"/>
    </location>
</feature>
<dbReference type="Gene3D" id="3.30.565.10">
    <property type="entry name" value="Histidine kinase-like ATPase, C-terminal domain"/>
    <property type="match status" value="1"/>
</dbReference>
<dbReference type="GO" id="GO:0005524">
    <property type="term" value="F:ATP binding"/>
    <property type="evidence" value="ECO:0007669"/>
    <property type="project" value="UniProtKB-KW"/>
</dbReference>
<dbReference type="EMBL" id="CP034279">
    <property type="protein sequence ID" value="QGV82058.1"/>
    <property type="molecule type" value="Genomic_DNA"/>
</dbReference>
<evidence type="ECO:0000313" key="13">
    <source>
        <dbReference type="Proteomes" id="UP000422572"/>
    </source>
</evidence>
<accession>A0A6I6FVN8</accession>
<proteinExistence type="predicted"/>
<keyword evidence="13" id="KW-1185">Reference proteome</keyword>
<keyword evidence="10" id="KW-0812">Transmembrane</keyword>
<keyword evidence="4" id="KW-0808">Transferase</keyword>
<evidence type="ECO:0000256" key="3">
    <source>
        <dbReference type="ARBA" id="ARBA00022553"/>
    </source>
</evidence>
<feature type="transmembrane region" description="Helical" evidence="10">
    <location>
        <begin position="222"/>
        <end position="243"/>
    </location>
</feature>
<feature type="transmembrane region" description="Helical" evidence="10">
    <location>
        <begin position="192"/>
        <end position="210"/>
    </location>
</feature>
<keyword evidence="6" id="KW-0418">Kinase</keyword>
<organism evidence="12 13">
    <name type="scientific">Streptomyces ficellus</name>
    <dbReference type="NCBI Taxonomy" id="1977088"/>
    <lineage>
        <taxon>Bacteria</taxon>
        <taxon>Bacillati</taxon>
        <taxon>Actinomycetota</taxon>
        <taxon>Actinomycetes</taxon>
        <taxon>Kitasatosporales</taxon>
        <taxon>Streptomycetaceae</taxon>
        <taxon>Streptomyces</taxon>
    </lineage>
</organism>
<dbReference type="GO" id="GO:0016020">
    <property type="term" value="C:membrane"/>
    <property type="evidence" value="ECO:0007669"/>
    <property type="project" value="InterPro"/>
</dbReference>
<evidence type="ECO:0000256" key="7">
    <source>
        <dbReference type="ARBA" id="ARBA00022840"/>
    </source>
</evidence>
<reference evidence="12 13" key="1">
    <citation type="submission" date="2018-12" db="EMBL/GenBank/DDBJ databases">
        <title>Complete genome sequence of Streptomyces ficellus NRRL8067, the producer of ficellomycin, feldamycin and nojirimycin.</title>
        <authorList>
            <person name="Zhang H."/>
            <person name="Yue R."/>
            <person name="Liu Y."/>
            <person name="Li M."/>
            <person name="Mu H."/>
            <person name="Zhang J."/>
        </authorList>
    </citation>
    <scope>NUCLEOTIDE SEQUENCE [LARGE SCALE GENOMIC DNA]</scope>
    <source>
        <strain evidence="12 13">NRRL 8067</strain>
    </source>
</reference>
<evidence type="ECO:0000256" key="1">
    <source>
        <dbReference type="ARBA" id="ARBA00000085"/>
    </source>
</evidence>
<keyword evidence="8" id="KW-0902">Two-component regulatory system</keyword>
<dbReference type="GO" id="GO:0046983">
    <property type="term" value="F:protein dimerization activity"/>
    <property type="evidence" value="ECO:0007669"/>
    <property type="project" value="InterPro"/>
</dbReference>
<feature type="domain" description="Histidine kinase/HSP90-like ATPase" evidence="11">
    <location>
        <begin position="516"/>
        <end position="616"/>
    </location>
</feature>
<keyword evidence="10" id="KW-0472">Membrane</keyword>
<dbReference type="PANTHER" id="PTHR24421">
    <property type="entry name" value="NITRATE/NITRITE SENSOR PROTEIN NARX-RELATED"/>
    <property type="match status" value="1"/>
</dbReference>
<dbReference type="Proteomes" id="UP000422572">
    <property type="component" value="Chromosome"/>
</dbReference>
<dbReference type="AlphaFoldDB" id="A0A6I6FVN8"/>
<evidence type="ECO:0000256" key="4">
    <source>
        <dbReference type="ARBA" id="ARBA00022679"/>
    </source>
</evidence>
<dbReference type="InterPro" id="IPR003594">
    <property type="entry name" value="HATPase_dom"/>
</dbReference>
<dbReference type="KEGG" id="sfic:EIZ62_30210"/>
<dbReference type="Pfam" id="PF02518">
    <property type="entry name" value="HATPase_c"/>
    <property type="match status" value="1"/>
</dbReference>
<evidence type="ECO:0000256" key="10">
    <source>
        <dbReference type="SAM" id="Phobius"/>
    </source>
</evidence>
<dbReference type="SUPFAM" id="SSF55874">
    <property type="entry name" value="ATPase domain of HSP90 chaperone/DNA topoisomerase II/histidine kinase"/>
    <property type="match status" value="1"/>
</dbReference>
<feature type="transmembrane region" description="Helical" evidence="10">
    <location>
        <begin position="255"/>
        <end position="277"/>
    </location>
</feature>
<name>A0A6I6FVN8_9ACTN</name>
<dbReference type="InterPro" id="IPR036890">
    <property type="entry name" value="HATPase_C_sf"/>
</dbReference>